<evidence type="ECO:0000313" key="1">
    <source>
        <dbReference type="EMBL" id="HJA70501.1"/>
    </source>
</evidence>
<gene>
    <name evidence="1" type="ORF">IAA07_02840</name>
</gene>
<comment type="caution">
    <text evidence="1">The sequence shown here is derived from an EMBL/GenBank/DDBJ whole genome shotgun (WGS) entry which is preliminary data.</text>
</comment>
<protein>
    <submittedName>
        <fullName evidence="1">Uncharacterized protein</fullName>
    </submittedName>
</protein>
<dbReference type="EMBL" id="DWZA01000026">
    <property type="protein sequence ID" value="HJA70501.1"/>
    <property type="molecule type" value="Genomic_DNA"/>
</dbReference>
<accession>A0A9D2HF80</accession>
<organism evidence="1 2">
    <name type="scientific">Candidatus Lachnoclostridium stercoravium</name>
    <dbReference type="NCBI Taxonomy" id="2838633"/>
    <lineage>
        <taxon>Bacteria</taxon>
        <taxon>Bacillati</taxon>
        <taxon>Bacillota</taxon>
        <taxon>Clostridia</taxon>
        <taxon>Lachnospirales</taxon>
        <taxon>Lachnospiraceae</taxon>
    </lineage>
</organism>
<proteinExistence type="predicted"/>
<dbReference type="AlphaFoldDB" id="A0A9D2HF80"/>
<reference evidence="1" key="2">
    <citation type="submission" date="2021-04" db="EMBL/GenBank/DDBJ databases">
        <authorList>
            <person name="Gilroy R."/>
        </authorList>
    </citation>
    <scope>NUCLEOTIDE SEQUENCE</scope>
    <source>
        <strain evidence="1">CHK178-16964</strain>
    </source>
</reference>
<evidence type="ECO:0000313" key="2">
    <source>
        <dbReference type="Proteomes" id="UP000823900"/>
    </source>
</evidence>
<reference evidence="1" key="1">
    <citation type="journal article" date="2021" name="PeerJ">
        <title>Extensive microbial diversity within the chicken gut microbiome revealed by metagenomics and culture.</title>
        <authorList>
            <person name="Gilroy R."/>
            <person name="Ravi A."/>
            <person name="Getino M."/>
            <person name="Pursley I."/>
            <person name="Horton D.L."/>
            <person name="Alikhan N.F."/>
            <person name="Baker D."/>
            <person name="Gharbi K."/>
            <person name="Hall N."/>
            <person name="Watson M."/>
            <person name="Adriaenssens E.M."/>
            <person name="Foster-Nyarko E."/>
            <person name="Jarju S."/>
            <person name="Secka A."/>
            <person name="Antonio M."/>
            <person name="Oren A."/>
            <person name="Chaudhuri R.R."/>
            <person name="La Ragione R."/>
            <person name="Hildebrand F."/>
            <person name="Pallen M.J."/>
        </authorList>
    </citation>
    <scope>NUCLEOTIDE SEQUENCE</scope>
    <source>
        <strain evidence="1">CHK178-16964</strain>
    </source>
</reference>
<dbReference type="Proteomes" id="UP000823900">
    <property type="component" value="Unassembled WGS sequence"/>
</dbReference>
<sequence length="124" mass="14003">MDDTVKLVVYDMENAPSEKEGLREWIKRQEEGLTAYEQAGAAAAAPDLQGWFLEMIRNFPPKSGELAPDQDKVDKSQELRLHLTDYQIGKNMICASLRQEAGKQAQDVAEKLAMVYDVGFLRLE</sequence>
<name>A0A9D2HF80_9FIRM</name>